<name>A0A6D2IP47_9BRAS</name>
<reference evidence="1" key="1">
    <citation type="submission" date="2020-01" db="EMBL/GenBank/DDBJ databases">
        <authorList>
            <person name="Mishra B."/>
        </authorList>
    </citation>
    <scope>NUCLEOTIDE SEQUENCE [LARGE SCALE GENOMIC DNA]</scope>
</reference>
<evidence type="ECO:0000313" key="2">
    <source>
        <dbReference type="Proteomes" id="UP000467841"/>
    </source>
</evidence>
<comment type="caution">
    <text evidence="1">The sequence shown here is derived from an EMBL/GenBank/DDBJ whole genome shotgun (WGS) entry which is preliminary data.</text>
</comment>
<evidence type="ECO:0000313" key="1">
    <source>
        <dbReference type="EMBL" id="CAA7028854.1"/>
    </source>
</evidence>
<gene>
    <name evidence="1" type="ORF">MERR_LOCUS16089</name>
</gene>
<keyword evidence="2" id="KW-1185">Reference proteome</keyword>
<organism evidence="1 2">
    <name type="scientific">Microthlaspi erraticum</name>
    <dbReference type="NCBI Taxonomy" id="1685480"/>
    <lineage>
        <taxon>Eukaryota</taxon>
        <taxon>Viridiplantae</taxon>
        <taxon>Streptophyta</taxon>
        <taxon>Embryophyta</taxon>
        <taxon>Tracheophyta</taxon>
        <taxon>Spermatophyta</taxon>
        <taxon>Magnoliopsida</taxon>
        <taxon>eudicotyledons</taxon>
        <taxon>Gunneridae</taxon>
        <taxon>Pentapetalae</taxon>
        <taxon>rosids</taxon>
        <taxon>malvids</taxon>
        <taxon>Brassicales</taxon>
        <taxon>Brassicaceae</taxon>
        <taxon>Coluteocarpeae</taxon>
        <taxon>Microthlaspi</taxon>
    </lineage>
</organism>
<accession>A0A6D2IP47</accession>
<dbReference type="OrthoDB" id="683795at2759"/>
<proteinExistence type="predicted"/>
<sequence>MTNIPPESGSGESTVEDPLDELLTRIDQIERTVRLMVPDLMDRMRKSQRGFDVRVYEDWVSSYRGKKQMKRLRQLRRLWMRLRGERMRDEINIKKFLFSFILL</sequence>
<protein>
    <submittedName>
        <fullName evidence="1">Uncharacterized protein</fullName>
    </submittedName>
</protein>
<dbReference type="AlphaFoldDB" id="A0A6D2IP47"/>
<dbReference type="Proteomes" id="UP000467841">
    <property type="component" value="Unassembled WGS sequence"/>
</dbReference>
<dbReference type="EMBL" id="CACVBM020001074">
    <property type="protein sequence ID" value="CAA7028854.1"/>
    <property type="molecule type" value="Genomic_DNA"/>
</dbReference>